<comment type="caution">
    <text evidence="2">The sequence shown here is derived from an EMBL/GenBank/DDBJ whole genome shotgun (WGS) entry which is preliminary data.</text>
</comment>
<dbReference type="OrthoDB" id="3444100at2759"/>
<accession>A0A5N6JUM6</accession>
<feature type="signal peptide" evidence="1">
    <location>
        <begin position="1"/>
        <end position="17"/>
    </location>
</feature>
<dbReference type="AlphaFoldDB" id="A0A5N6JUM6"/>
<evidence type="ECO:0000313" key="3">
    <source>
        <dbReference type="Proteomes" id="UP000326757"/>
    </source>
</evidence>
<proteinExistence type="predicted"/>
<evidence type="ECO:0000313" key="2">
    <source>
        <dbReference type="EMBL" id="KAB8292525.1"/>
    </source>
</evidence>
<feature type="chain" id="PRO_5024933203" evidence="1">
    <location>
        <begin position="18"/>
        <end position="143"/>
    </location>
</feature>
<dbReference type="Proteomes" id="UP000326757">
    <property type="component" value="Unassembled WGS sequence"/>
</dbReference>
<organism evidence="2 3">
    <name type="scientific">Monilinia laxa</name>
    <name type="common">Brown rot fungus</name>
    <name type="synonym">Sclerotinia laxa</name>
    <dbReference type="NCBI Taxonomy" id="61186"/>
    <lineage>
        <taxon>Eukaryota</taxon>
        <taxon>Fungi</taxon>
        <taxon>Dikarya</taxon>
        <taxon>Ascomycota</taxon>
        <taxon>Pezizomycotina</taxon>
        <taxon>Leotiomycetes</taxon>
        <taxon>Helotiales</taxon>
        <taxon>Sclerotiniaceae</taxon>
        <taxon>Monilinia</taxon>
    </lineage>
</organism>
<dbReference type="EMBL" id="VIGI01000013">
    <property type="protein sequence ID" value="KAB8292525.1"/>
    <property type="molecule type" value="Genomic_DNA"/>
</dbReference>
<name>A0A5N6JUM6_MONLA</name>
<reference evidence="2 3" key="1">
    <citation type="submission" date="2019-06" db="EMBL/GenBank/DDBJ databases">
        <title>Genome Sequence of the Brown Rot Fungal Pathogen Monilinia laxa.</title>
        <authorList>
            <person name="De Miccolis Angelini R.M."/>
            <person name="Landi L."/>
            <person name="Abate D."/>
            <person name="Pollastro S."/>
            <person name="Romanazzi G."/>
            <person name="Faretra F."/>
        </authorList>
    </citation>
    <scope>NUCLEOTIDE SEQUENCE [LARGE SCALE GENOMIC DNA]</scope>
    <source>
        <strain evidence="2 3">Mlax316</strain>
    </source>
</reference>
<evidence type="ECO:0000256" key="1">
    <source>
        <dbReference type="SAM" id="SignalP"/>
    </source>
</evidence>
<protein>
    <submittedName>
        <fullName evidence="2">Uncharacterized protein</fullName>
    </submittedName>
</protein>
<gene>
    <name evidence="2" type="ORF">EYC80_008235</name>
</gene>
<sequence length="143" mass="15422">MKLTILIQVLAATLAVALPADTLTGRENKHCVTQGLGTCTFGWQEFTDGNGRFSSEVKLYDHNCIQKGGIINDSAADQFMTVTSADPPMTVSINGWALPPQIHTRAIPKFNYKDKTWGGVDGCTCGAGAEGNFWGCRYGFDCP</sequence>
<keyword evidence="1" id="KW-0732">Signal</keyword>
<keyword evidence="3" id="KW-1185">Reference proteome</keyword>